<dbReference type="Gene3D" id="1.10.630.10">
    <property type="entry name" value="Cytochrome P450"/>
    <property type="match status" value="1"/>
</dbReference>
<protein>
    <submittedName>
        <fullName evidence="2">Cytochrome P450</fullName>
    </submittedName>
</protein>
<organism evidence="2 3">
    <name type="scientific">Acidocella aquatica</name>
    <dbReference type="NCBI Taxonomy" id="1922313"/>
    <lineage>
        <taxon>Bacteria</taxon>
        <taxon>Pseudomonadati</taxon>
        <taxon>Pseudomonadota</taxon>
        <taxon>Alphaproteobacteria</taxon>
        <taxon>Acetobacterales</taxon>
        <taxon>Acidocellaceae</taxon>
        <taxon>Acidocella</taxon>
    </lineage>
</organism>
<dbReference type="PANTHER" id="PTHR46696:SF6">
    <property type="entry name" value="P450, PUTATIVE (EUROFUNG)-RELATED"/>
    <property type="match status" value="1"/>
</dbReference>
<dbReference type="PRINTS" id="PR00359">
    <property type="entry name" value="BP450"/>
</dbReference>
<dbReference type="InterPro" id="IPR002397">
    <property type="entry name" value="Cyt_P450_B"/>
</dbReference>
<accession>A0ABQ6A6J4</accession>
<evidence type="ECO:0000256" key="1">
    <source>
        <dbReference type="ARBA" id="ARBA00010617"/>
    </source>
</evidence>
<dbReference type="SUPFAM" id="SSF48264">
    <property type="entry name" value="Cytochrome P450"/>
    <property type="match status" value="1"/>
</dbReference>
<comment type="similarity">
    <text evidence="1">Belongs to the cytochrome P450 family.</text>
</comment>
<comment type="caution">
    <text evidence="2">The sequence shown here is derived from an EMBL/GenBank/DDBJ whole genome shotgun (WGS) entry which is preliminary data.</text>
</comment>
<evidence type="ECO:0000313" key="2">
    <source>
        <dbReference type="EMBL" id="GLR68094.1"/>
    </source>
</evidence>
<evidence type="ECO:0000313" key="3">
    <source>
        <dbReference type="Proteomes" id="UP001156641"/>
    </source>
</evidence>
<dbReference type="InterPro" id="IPR001128">
    <property type="entry name" value="Cyt_P450"/>
</dbReference>
<dbReference type="InterPro" id="IPR036396">
    <property type="entry name" value="Cyt_P450_sf"/>
</dbReference>
<dbReference type="PRINTS" id="PR00385">
    <property type="entry name" value="P450"/>
</dbReference>
<sequence length="407" mass="46100">MSIFSGFPKTTPAHVPQNLVFEYPFVFGKTLKGDPYNEIVPLIHQMPPVFWATNAYPGEGPAWVVRRAADMRQIYMDTAHFSNRGFAPFAELLGENWHLVPAEMDPPNHAPYRALIFPLFTPAAVRKLDSVLFDYAQEFLGKFKQRGHCEFMHEFAFEFPITVVLQLLALPRENLKMFLEWETDMLHGHDLEMIKSATRKVVDYLRGVIAERKKNPGDDVISFALAAEVQGQKFTDDEVLGFAFNLFIGGLDTVSTNLGVQFWHLATHPEHQAYLRAHPEAIPDAIEEMLRAYAAVTTFRVCVKETTVNGVRMLPGDKVAMSTTLACRDPEEFDRPNEVILDRKPKHMGFATGPHLCLGMHLARRELALAMTEFLKAIPPFRLAPGTNVEFHLGMIQILDLPLVWDV</sequence>
<dbReference type="PANTHER" id="PTHR46696">
    <property type="entry name" value="P450, PUTATIVE (EUROFUNG)-RELATED"/>
    <property type="match status" value="1"/>
</dbReference>
<gene>
    <name evidence="2" type="ORF">GCM10010909_27750</name>
</gene>
<keyword evidence="3" id="KW-1185">Reference proteome</keyword>
<proteinExistence type="inferred from homology"/>
<reference evidence="3" key="1">
    <citation type="journal article" date="2019" name="Int. J. Syst. Evol. Microbiol.">
        <title>The Global Catalogue of Microorganisms (GCM) 10K type strain sequencing project: providing services to taxonomists for standard genome sequencing and annotation.</title>
        <authorList>
            <consortium name="The Broad Institute Genomics Platform"/>
            <consortium name="The Broad Institute Genome Sequencing Center for Infectious Disease"/>
            <person name="Wu L."/>
            <person name="Ma J."/>
        </authorList>
    </citation>
    <scope>NUCLEOTIDE SEQUENCE [LARGE SCALE GENOMIC DNA]</scope>
    <source>
        <strain evidence="3">NBRC 112502</strain>
    </source>
</reference>
<dbReference type="Proteomes" id="UP001156641">
    <property type="component" value="Unassembled WGS sequence"/>
</dbReference>
<dbReference type="Pfam" id="PF00067">
    <property type="entry name" value="p450"/>
    <property type="match status" value="1"/>
</dbReference>
<name>A0ABQ6A6J4_9PROT</name>
<dbReference type="CDD" id="cd11035">
    <property type="entry name" value="P450cam-like"/>
    <property type="match status" value="1"/>
</dbReference>
<dbReference type="EMBL" id="BSOS01000077">
    <property type="protein sequence ID" value="GLR68094.1"/>
    <property type="molecule type" value="Genomic_DNA"/>
</dbReference>